<evidence type="ECO:0000313" key="6">
    <source>
        <dbReference type="EMBL" id="KWS05743.1"/>
    </source>
</evidence>
<feature type="domain" description="TonB C-terminal" evidence="5">
    <location>
        <begin position="1"/>
        <end position="88"/>
    </location>
</feature>
<dbReference type="GO" id="GO:0055085">
    <property type="term" value="P:transmembrane transport"/>
    <property type="evidence" value="ECO:0007669"/>
    <property type="project" value="InterPro"/>
</dbReference>
<gene>
    <name evidence="6" type="ORF">AZ78_3295</name>
</gene>
<comment type="caution">
    <text evidence="6">The sequence shown here is derived from an EMBL/GenBank/DDBJ whole genome shotgun (WGS) entry which is preliminary data.</text>
</comment>
<dbReference type="AlphaFoldDB" id="A0A108UAU2"/>
<organism evidence="6 7">
    <name type="scientific">Lysobacter capsici AZ78</name>
    <dbReference type="NCBI Taxonomy" id="1444315"/>
    <lineage>
        <taxon>Bacteria</taxon>
        <taxon>Pseudomonadati</taxon>
        <taxon>Pseudomonadota</taxon>
        <taxon>Gammaproteobacteria</taxon>
        <taxon>Lysobacterales</taxon>
        <taxon>Lysobacteraceae</taxon>
        <taxon>Lysobacter</taxon>
    </lineage>
</organism>
<dbReference type="InterPro" id="IPR037682">
    <property type="entry name" value="TonB_C"/>
</dbReference>
<dbReference type="Proteomes" id="UP000023435">
    <property type="component" value="Unassembled WGS sequence"/>
</dbReference>
<dbReference type="InterPro" id="IPR006260">
    <property type="entry name" value="TonB/TolA_C"/>
</dbReference>
<dbReference type="OrthoDB" id="9792439at2"/>
<reference evidence="6 7" key="1">
    <citation type="journal article" date="2014" name="Genome Announc.">
        <title>Draft Genome Sequence of Lysobacter capsici AZ78, a Bacterium Antagonistic to Plant-Pathogenic Oomycetes.</title>
        <authorList>
            <person name="Puopolo G."/>
            <person name="Sonego P."/>
            <person name="Engelen K."/>
            <person name="Pertot I."/>
        </authorList>
    </citation>
    <scope>NUCLEOTIDE SEQUENCE [LARGE SCALE GENOMIC DNA]</scope>
    <source>
        <strain evidence="6 7">AZ78</strain>
    </source>
</reference>
<dbReference type="SUPFAM" id="SSF74653">
    <property type="entry name" value="TolA/TonB C-terminal domain"/>
    <property type="match status" value="1"/>
</dbReference>
<comment type="subcellular location">
    <subcellularLocation>
        <location evidence="1">Membrane</location>
        <topology evidence="1">Single-pass membrane protein</topology>
    </subcellularLocation>
</comment>
<name>A0A108UAU2_9GAMM</name>
<dbReference type="EMBL" id="JAJA02000001">
    <property type="protein sequence ID" value="KWS05743.1"/>
    <property type="molecule type" value="Genomic_DNA"/>
</dbReference>
<keyword evidence="2" id="KW-0812">Transmembrane</keyword>
<proteinExistence type="predicted"/>
<keyword evidence="4" id="KW-0472">Membrane</keyword>
<dbReference type="Pfam" id="PF03544">
    <property type="entry name" value="TonB_C"/>
    <property type="match status" value="1"/>
</dbReference>
<dbReference type="NCBIfam" id="TIGR01352">
    <property type="entry name" value="tonB_Cterm"/>
    <property type="match status" value="1"/>
</dbReference>
<evidence type="ECO:0000313" key="7">
    <source>
        <dbReference type="Proteomes" id="UP000023435"/>
    </source>
</evidence>
<keyword evidence="7" id="KW-1185">Reference proteome</keyword>
<evidence type="ECO:0000256" key="3">
    <source>
        <dbReference type="ARBA" id="ARBA00022989"/>
    </source>
</evidence>
<evidence type="ECO:0000256" key="2">
    <source>
        <dbReference type="ARBA" id="ARBA00022692"/>
    </source>
</evidence>
<evidence type="ECO:0000259" key="5">
    <source>
        <dbReference type="PROSITE" id="PS52015"/>
    </source>
</evidence>
<keyword evidence="3" id="KW-1133">Transmembrane helix</keyword>
<protein>
    <recommendedName>
        <fullName evidence="5">TonB C-terminal domain-containing protein</fullName>
    </recommendedName>
</protein>
<dbReference type="PROSITE" id="PS52015">
    <property type="entry name" value="TONB_CTD"/>
    <property type="match status" value="1"/>
</dbReference>
<dbReference type="RefSeq" id="WP_160309534.1">
    <property type="nucleotide sequence ID" value="NZ_JAJA02000001.1"/>
</dbReference>
<dbReference type="GO" id="GO:0016020">
    <property type="term" value="C:membrane"/>
    <property type="evidence" value="ECO:0007669"/>
    <property type="project" value="UniProtKB-SubCell"/>
</dbReference>
<evidence type="ECO:0000256" key="1">
    <source>
        <dbReference type="ARBA" id="ARBA00004167"/>
    </source>
</evidence>
<dbReference type="Gene3D" id="3.30.1150.10">
    <property type="match status" value="1"/>
</dbReference>
<accession>A0A108UAU2</accession>
<sequence>MVDQLVRPQTTPAEVEAEGLNGFALLKSVAETDGSARLMKVGISSGWSMIDDAASSAAAQWKYEPALVDGKPVRSVIEYTLYFGKGSR</sequence>
<evidence type="ECO:0000256" key="4">
    <source>
        <dbReference type="ARBA" id="ARBA00023136"/>
    </source>
</evidence>